<keyword evidence="8" id="KW-1185">Reference proteome</keyword>
<dbReference type="Pfam" id="PF13520">
    <property type="entry name" value="AA_permease_2"/>
    <property type="match status" value="1"/>
</dbReference>
<dbReference type="RefSeq" id="WP_188679745.1">
    <property type="nucleotide sequence ID" value="NZ_BMNY01000001.1"/>
</dbReference>
<evidence type="ECO:0000313" key="7">
    <source>
        <dbReference type="EMBL" id="GGM68439.1"/>
    </source>
</evidence>
<feature type="transmembrane region" description="Helical" evidence="6">
    <location>
        <begin position="126"/>
        <end position="146"/>
    </location>
</feature>
<dbReference type="GO" id="GO:0022857">
    <property type="term" value="F:transmembrane transporter activity"/>
    <property type="evidence" value="ECO:0007669"/>
    <property type="project" value="InterPro"/>
</dbReference>
<evidence type="ECO:0000256" key="3">
    <source>
        <dbReference type="ARBA" id="ARBA00022692"/>
    </source>
</evidence>
<evidence type="ECO:0008006" key="9">
    <source>
        <dbReference type="Google" id="ProtNLM"/>
    </source>
</evidence>
<feature type="transmembrane region" description="Helical" evidence="6">
    <location>
        <begin position="41"/>
        <end position="64"/>
    </location>
</feature>
<dbReference type="PANTHER" id="PTHR42770:SF7">
    <property type="entry name" value="MEMBRANE PROTEIN"/>
    <property type="match status" value="1"/>
</dbReference>
<feature type="transmembrane region" description="Helical" evidence="6">
    <location>
        <begin position="12"/>
        <end position="35"/>
    </location>
</feature>
<dbReference type="AlphaFoldDB" id="A0AA37BPZ4"/>
<evidence type="ECO:0000256" key="2">
    <source>
        <dbReference type="ARBA" id="ARBA00022475"/>
    </source>
</evidence>
<dbReference type="InterPro" id="IPR050367">
    <property type="entry name" value="APC_superfamily"/>
</dbReference>
<feature type="transmembrane region" description="Helical" evidence="6">
    <location>
        <begin position="351"/>
        <end position="368"/>
    </location>
</feature>
<feature type="transmembrane region" description="Helical" evidence="6">
    <location>
        <begin position="280"/>
        <end position="306"/>
    </location>
</feature>
<proteinExistence type="predicted"/>
<feature type="transmembrane region" description="Helical" evidence="6">
    <location>
        <begin position="195"/>
        <end position="212"/>
    </location>
</feature>
<dbReference type="PIRSF" id="PIRSF006060">
    <property type="entry name" value="AA_transporter"/>
    <property type="match status" value="1"/>
</dbReference>
<evidence type="ECO:0000313" key="8">
    <source>
        <dbReference type="Proteomes" id="UP000632195"/>
    </source>
</evidence>
<name>A0AA37BPZ4_9ARCH</name>
<dbReference type="EMBL" id="BMNY01000001">
    <property type="protein sequence ID" value="GGM68439.1"/>
    <property type="molecule type" value="Genomic_DNA"/>
</dbReference>
<evidence type="ECO:0000256" key="6">
    <source>
        <dbReference type="SAM" id="Phobius"/>
    </source>
</evidence>
<dbReference type="Proteomes" id="UP000632195">
    <property type="component" value="Unassembled WGS sequence"/>
</dbReference>
<feature type="transmembrane region" description="Helical" evidence="6">
    <location>
        <begin position="233"/>
        <end position="252"/>
    </location>
</feature>
<comment type="subcellular location">
    <subcellularLocation>
        <location evidence="1">Cell membrane</location>
        <topology evidence="1">Multi-pass membrane protein</topology>
    </subcellularLocation>
</comment>
<feature type="transmembrane region" description="Helical" evidence="6">
    <location>
        <begin position="415"/>
        <end position="432"/>
    </location>
</feature>
<comment type="caution">
    <text evidence="7">The sequence shown here is derived from an EMBL/GenBank/DDBJ whole genome shotgun (WGS) entry which is preliminary data.</text>
</comment>
<dbReference type="GO" id="GO:0005886">
    <property type="term" value="C:plasma membrane"/>
    <property type="evidence" value="ECO:0007669"/>
    <property type="project" value="UniProtKB-SubCell"/>
</dbReference>
<sequence>MPLKSKVLRFHDLLPLSVSSVAPAFSISASLGALYSYAGTHLLFVVVTLFPSFFISSLALRMLNSISPNAGASYHWGNRFIGPRYGSLQAWIVTLAYFLSIPPIVLPAAQYTLQLLHILGLSTGSSGLLLAVTGLAWICISSAILITGARPTALLTLLFLLVEGFIIAYSCLVGLEALGSHASVKVRPEWFIEPTAGIMPAFLVGATIMDGWEIDSYAAEEAIEPKYHPGKTGILGLVMVTCIYLLLMPLILSETPGTLLASSLDPLYTWISTVSPGSEFSVVLAVVLSTATSLWLTAFILSRAWFSLGRDRIFPKAFEKTNRRGAPIIPVLVMMVPVAAIDFAVSLSPHVFSYFSVLLGFSGLFLTLEFMFDNATCAWVSARNGRRVMAVATGVNAAFLCSLCVYYTVYSGLTSLLILALFIPTAFLIRRGERVPAAAQ</sequence>
<keyword evidence="3 6" id="KW-0812">Transmembrane</keyword>
<reference evidence="7" key="1">
    <citation type="journal article" date="2014" name="Int. J. Syst. Evol. Microbiol.">
        <title>Complete genome sequence of Corynebacterium casei LMG S-19264T (=DSM 44701T), isolated from a smear-ripened cheese.</title>
        <authorList>
            <consortium name="US DOE Joint Genome Institute (JGI-PGF)"/>
            <person name="Walter F."/>
            <person name="Albersmeier A."/>
            <person name="Kalinowski J."/>
            <person name="Ruckert C."/>
        </authorList>
    </citation>
    <scope>NUCLEOTIDE SEQUENCE</scope>
    <source>
        <strain evidence="7">JCM 13583</strain>
    </source>
</reference>
<feature type="transmembrane region" description="Helical" evidence="6">
    <location>
        <begin position="85"/>
        <end position="106"/>
    </location>
</feature>
<keyword evidence="4 6" id="KW-1133">Transmembrane helix</keyword>
<accession>A0AA37BPZ4</accession>
<gene>
    <name evidence="7" type="ORF">GCM10007108_03190</name>
</gene>
<keyword evidence="2" id="KW-1003">Cell membrane</keyword>
<feature type="transmembrane region" description="Helical" evidence="6">
    <location>
        <begin position="327"/>
        <end position="345"/>
    </location>
</feature>
<evidence type="ECO:0000256" key="1">
    <source>
        <dbReference type="ARBA" id="ARBA00004651"/>
    </source>
</evidence>
<evidence type="ECO:0000256" key="4">
    <source>
        <dbReference type="ARBA" id="ARBA00022989"/>
    </source>
</evidence>
<dbReference type="PANTHER" id="PTHR42770">
    <property type="entry name" value="AMINO ACID TRANSPORTER-RELATED"/>
    <property type="match status" value="1"/>
</dbReference>
<reference evidence="7" key="2">
    <citation type="submission" date="2022-09" db="EMBL/GenBank/DDBJ databases">
        <authorList>
            <person name="Sun Q."/>
            <person name="Ohkuma M."/>
        </authorList>
    </citation>
    <scope>NUCLEOTIDE SEQUENCE</scope>
    <source>
        <strain evidence="7">JCM 13583</strain>
    </source>
</reference>
<feature type="transmembrane region" description="Helical" evidence="6">
    <location>
        <begin position="388"/>
        <end position="409"/>
    </location>
</feature>
<protein>
    <recommendedName>
        <fullName evidence="9">Amino acid/polyamine/organocation transporter (APC superfamily)</fullName>
    </recommendedName>
</protein>
<evidence type="ECO:0000256" key="5">
    <source>
        <dbReference type="ARBA" id="ARBA00023136"/>
    </source>
</evidence>
<dbReference type="Gene3D" id="1.20.1740.10">
    <property type="entry name" value="Amino acid/polyamine transporter I"/>
    <property type="match status" value="1"/>
</dbReference>
<dbReference type="InterPro" id="IPR002293">
    <property type="entry name" value="AA/rel_permease1"/>
</dbReference>
<feature type="transmembrane region" description="Helical" evidence="6">
    <location>
        <begin position="153"/>
        <end position="175"/>
    </location>
</feature>
<organism evidence="7 8">
    <name type="scientific">Thermogymnomonas acidicola</name>
    <dbReference type="NCBI Taxonomy" id="399579"/>
    <lineage>
        <taxon>Archaea</taxon>
        <taxon>Methanobacteriati</taxon>
        <taxon>Thermoplasmatota</taxon>
        <taxon>Thermoplasmata</taxon>
        <taxon>Thermoplasmatales</taxon>
        <taxon>Thermogymnomonas</taxon>
    </lineage>
</organism>
<keyword evidence="5 6" id="KW-0472">Membrane</keyword>